<dbReference type="GO" id="GO:0005829">
    <property type="term" value="C:cytosol"/>
    <property type="evidence" value="ECO:0007669"/>
    <property type="project" value="TreeGrafter"/>
</dbReference>
<dbReference type="InterPro" id="IPR002201">
    <property type="entry name" value="Glyco_trans_9"/>
</dbReference>
<keyword evidence="1" id="KW-0328">Glycosyltransferase</keyword>
<sequence>MKILISKFMHIGDVLLITPLLSNLKHYYPDASIDVALNEGTEEMLTLHPALNRLHIYRRSQIKKLPPLQRLKAELAYAQEIRKERYDLLINLTRGDRGLMIAAYSGAKEIVSFLSEKNPWLNRFVDKALTRLHHRHWVDINLDALRVLDREPLSKRVEIFWSESTDEKIDTLLKDHQLEEKKFIHFHPVSRWLFKCLADETAASLIDFCQNELSLPVVITAAPIKEERDKVQAILRHCQSTPIDLSGQLSLKETAALNKRSHAYIGVDTAIMHISAANDTPTLAFFGPSIPYAWGPWDNTMMHNGYRCYRGNQRMGKHQIIQKDWDCVPCDAKGCNNSGVSDCLIKLNQRKIQNEIYQFIQKIEL</sequence>
<dbReference type="eggNOG" id="COG0859">
    <property type="taxonomic scope" value="Bacteria"/>
</dbReference>
<accession>E6WZD4</accession>
<dbReference type="InterPro" id="IPR051199">
    <property type="entry name" value="LPS_LOS_Heptosyltrfase"/>
</dbReference>
<protein>
    <submittedName>
        <fullName evidence="3">Lipopolysaccharide heptosyltransferase III</fullName>
    </submittedName>
</protein>
<reference evidence="4" key="2">
    <citation type="submission" date="2011-01" db="EMBL/GenBank/DDBJ databases">
        <title>The complete genome of Nitratifractor salsuginis DSM 16511.</title>
        <authorList>
            <consortium name="US DOE Joint Genome Institute (JGI-PGF)"/>
            <person name="Lucas S."/>
            <person name="Copeland A."/>
            <person name="Lapidus A."/>
            <person name="Bruce D."/>
            <person name="Goodwin L."/>
            <person name="Pitluck S."/>
            <person name="Kyrpides N."/>
            <person name="Mavromatis K."/>
            <person name="Ivanova N."/>
            <person name="Mikhailova N."/>
            <person name="Zeytun A."/>
            <person name="Detter J.C."/>
            <person name="Tapia R."/>
            <person name="Han C."/>
            <person name="Land M."/>
            <person name="Hauser L."/>
            <person name="Markowitz V."/>
            <person name="Cheng J.-F."/>
            <person name="Hugenholtz P."/>
            <person name="Woyke T."/>
            <person name="Wu D."/>
            <person name="Tindall B."/>
            <person name="Schuetze A."/>
            <person name="Brambilla E."/>
            <person name="Klenk H.-P."/>
            <person name="Eisen J.A."/>
        </authorList>
    </citation>
    <scope>NUCLEOTIDE SEQUENCE [LARGE SCALE GENOMIC DNA]</scope>
    <source>
        <strain evidence="4">DSM 16511 / JCM 12458 / E9I37-1</strain>
    </source>
</reference>
<dbReference type="CDD" id="cd03789">
    <property type="entry name" value="GT9_LPS_heptosyltransferase"/>
    <property type="match status" value="1"/>
</dbReference>
<name>E6WZD4_NITSE</name>
<proteinExistence type="predicted"/>
<keyword evidence="2" id="KW-0808">Transferase</keyword>
<dbReference type="Gene3D" id="3.40.50.2000">
    <property type="entry name" value="Glycogen Phosphorylase B"/>
    <property type="match status" value="2"/>
</dbReference>
<evidence type="ECO:0000313" key="4">
    <source>
        <dbReference type="Proteomes" id="UP000008633"/>
    </source>
</evidence>
<dbReference type="RefSeq" id="WP_013554336.1">
    <property type="nucleotide sequence ID" value="NC_014935.1"/>
</dbReference>
<dbReference type="EMBL" id="CP002452">
    <property type="protein sequence ID" value="ADV46646.1"/>
    <property type="molecule type" value="Genomic_DNA"/>
</dbReference>
<reference evidence="3 4" key="1">
    <citation type="journal article" date="2011" name="Stand. Genomic Sci.">
        <title>Complete genome sequence of Nitratifractor salsuginis type strain (E9I37-1).</title>
        <authorList>
            <person name="Anderson I."/>
            <person name="Sikorski J."/>
            <person name="Zeytun A."/>
            <person name="Nolan M."/>
            <person name="Lapidus A."/>
            <person name="Lucas S."/>
            <person name="Hammon N."/>
            <person name="Deshpande S."/>
            <person name="Cheng J.F."/>
            <person name="Tapia R."/>
            <person name="Han C."/>
            <person name="Goodwin L."/>
            <person name="Pitluck S."/>
            <person name="Liolios K."/>
            <person name="Pagani I."/>
            <person name="Ivanova N."/>
            <person name="Huntemann M."/>
            <person name="Mavromatis K."/>
            <person name="Ovchinikova G."/>
            <person name="Pati A."/>
            <person name="Chen A."/>
            <person name="Palaniappan K."/>
            <person name="Land M."/>
            <person name="Hauser L."/>
            <person name="Brambilla E.M."/>
            <person name="Ngatchou-Djao O.D."/>
            <person name="Rohde M."/>
            <person name="Tindall B.J."/>
            <person name="Goker M."/>
            <person name="Detter J.C."/>
            <person name="Woyke T."/>
            <person name="Bristow J."/>
            <person name="Eisen J.A."/>
            <person name="Markowitz V."/>
            <person name="Hugenholtz P."/>
            <person name="Klenk H.P."/>
            <person name="Kyrpides N.C."/>
        </authorList>
    </citation>
    <scope>NUCLEOTIDE SEQUENCE [LARGE SCALE GENOMIC DNA]</scope>
    <source>
        <strain evidence="4">DSM 16511 / JCM 12458 / E9I37-1</strain>
    </source>
</reference>
<dbReference type="NCBIfam" id="TIGR02201">
    <property type="entry name" value="heptsyl_trn_III"/>
    <property type="match status" value="1"/>
</dbReference>
<dbReference type="GO" id="GO:0009244">
    <property type="term" value="P:lipopolysaccharide core region biosynthetic process"/>
    <property type="evidence" value="ECO:0007669"/>
    <property type="project" value="TreeGrafter"/>
</dbReference>
<dbReference type="HOGENOM" id="CLU_038371_3_3_7"/>
<dbReference type="OrthoDB" id="9760688at2"/>
<keyword evidence="4" id="KW-1185">Reference proteome</keyword>
<evidence type="ECO:0000256" key="2">
    <source>
        <dbReference type="ARBA" id="ARBA00022679"/>
    </source>
</evidence>
<organism evidence="3 4">
    <name type="scientific">Nitratifractor salsuginis (strain DSM 16511 / JCM 12458 / E9I37-1)</name>
    <dbReference type="NCBI Taxonomy" id="749222"/>
    <lineage>
        <taxon>Bacteria</taxon>
        <taxon>Pseudomonadati</taxon>
        <taxon>Campylobacterota</taxon>
        <taxon>Epsilonproteobacteria</taxon>
        <taxon>Campylobacterales</taxon>
        <taxon>Sulfurovaceae</taxon>
        <taxon>Nitratifractor</taxon>
    </lineage>
</organism>
<dbReference type="PANTHER" id="PTHR30160:SF1">
    <property type="entry name" value="LIPOPOLYSACCHARIDE 1,2-N-ACETYLGLUCOSAMINETRANSFERASE-RELATED"/>
    <property type="match status" value="1"/>
</dbReference>
<evidence type="ECO:0000313" key="3">
    <source>
        <dbReference type="EMBL" id="ADV46646.1"/>
    </source>
</evidence>
<dbReference type="Pfam" id="PF01075">
    <property type="entry name" value="Glyco_transf_9"/>
    <property type="match status" value="1"/>
</dbReference>
<dbReference type="Proteomes" id="UP000008633">
    <property type="component" value="Chromosome"/>
</dbReference>
<dbReference type="AlphaFoldDB" id="E6WZD4"/>
<dbReference type="InterPro" id="IPR011916">
    <property type="entry name" value="LipoPS_heptosylTferase-III"/>
</dbReference>
<gene>
    <name evidence="3" type="ordered locus">Nitsa_1395</name>
</gene>
<evidence type="ECO:0000256" key="1">
    <source>
        <dbReference type="ARBA" id="ARBA00022676"/>
    </source>
</evidence>
<dbReference type="GO" id="GO:0008713">
    <property type="term" value="F:ADP-heptose-lipopolysaccharide heptosyltransferase activity"/>
    <property type="evidence" value="ECO:0007669"/>
    <property type="project" value="TreeGrafter"/>
</dbReference>
<dbReference type="PANTHER" id="PTHR30160">
    <property type="entry name" value="TETRAACYLDISACCHARIDE 4'-KINASE-RELATED"/>
    <property type="match status" value="1"/>
</dbReference>
<dbReference type="SUPFAM" id="SSF53756">
    <property type="entry name" value="UDP-Glycosyltransferase/glycogen phosphorylase"/>
    <property type="match status" value="1"/>
</dbReference>
<dbReference type="STRING" id="749222.Nitsa_1395"/>
<dbReference type="KEGG" id="nsa:Nitsa_1395"/>